<evidence type="ECO:0008006" key="14">
    <source>
        <dbReference type="Google" id="ProtNLM"/>
    </source>
</evidence>
<keyword evidence="6 9" id="KW-0472">Membrane</keyword>
<dbReference type="GO" id="GO:0005886">
    <property type="term" value="C:plasma membrane"/>
    <property type="evidence" value="ECO:0007669"/>
    <property type="project" value="UniProtKB-SubCell"/>
</dbReference>
<dbReference type="SUPFAM" id="SSF53850">
    <property type="entry name" value="Periplasmic binding protein-like II"/>
    <property type="match status" value="1"/>
</dbReference>
<dbReference type="GO" id="GO:0015276">
    <property type="term" value="F:ligand-gated monoatomic ion channel activity"/>
    <property type="evidence" value="ECO:0007669"/>
    <property type="project" value="InterPro"/>
</dbReference>
<reference evidence="12" key="1">
    <citation type="submission" date="2021-03" db="EMBL/GenBank/DDBJ databases">
        <title>Chromosome level genome of the anhydrobiotic midge Polypedilum vanderplanki.</title>
        <authorList>
            <person name="Yoshida Y."/>
            <person name="Kikawada T."/>
            <person name="Gusev O."/>
        </authorList>
    </citation>
    <scope>NUCLEOTIDE SEQUENCE</scope>
    <source>
        <strain evidence="12">NIAS01</strain>
        <tissue evidence="12">Whole body or cell culture</tissue>
    </source>
</reference>
<dbReference type="InterPro" id="IPR052192">
    <property type="entry name" value="Insect_Ionotropic_Sensory_Rcpt"/>
</dbReference>
<proteinExistence type="inferred from homology"/>
<evidence type="ECO:0000259" key="10">
    <source>
        <dbReference type="Pfam" id="PF00060"/>
    </source>
</evidence>
<comment type="similarity">
    <text evidence="2">Belongs to the glutamate-gated ion channel (TC 1.A.10.1) family.</text>
</comment>
<sequence length="611" mass="72023">MSIFANEKFYRNSCKKINNELVAAVDEIIEKVFVPKYRSINLILAFDNLYDCYMIDFKSELLKRNSKRVYSVRLLNHTDIPKISSRLRTMNIILLDNLKTFEKLYPKITPEVFDFRGYYLFVLLEGKTDFMSDIFSKMWNKWIYNVNAIYECSGTILISTFRPFDKDSCYEISPEIINQYVNANFLNGNQSLDLYPNKFENLWKCEIRVVTLNRCPAVCERKKSKTIYGHDWDLIVELSKLLNFTIKLKFLKDSDKLQNLTSLVAVSILMKGEADILIGNYYLRTEYINKMDMSDSYDSIPMIFAIPNGKLYSPFEKLLQPFEIIVWILLICTFSIGILVIIIIEFKIKHVRSFVYGEKVNAPILNMIIAIFGSQQPILPKRNFARFILMMFLIFCLVQRNVYQGALYIFLQSDGRHKPMQTINEMIENDFVFYMHSRFIELVQDHKEIFIRKKIANNDNELPFSKPVDDNLHAAYLTTEDEIMYRNKKTHKQYVLKVCDERFTLIDIVMYYQKNFYLKKSIDQRISQLLSSGILHHWIEKYIEERFLNVKEVSELKQLTVHHLFGVFNILLIGLAIACISLIIEITISKVKVYNRAKKSIRKKGLKRDAK</sequence>
<keyword evidence="4 9" id="KW-0812">Transmembrane</keyword>
<evidence type="ECO:0000256" key="8">
    <source>
        <dbReference type="ARBA" id="ARBA00023180"/>
    </source>
</evidence>
<protein>
    <recommendedName>
        <fullName evidence="14">Ionotropic receptor</fullName>
    </recommendedName>
</protein>
<comment type="subcellular location">
    <subcellularLocation>
        <location evidence="1">Cell membrane</location>
        <topology evidence="1">Multi-pass membrane protein</topology>
    </subcellularLocation>
</comment>
<dbReference type="Pfam" id="PF24061">
    <property type="entry name" value="LBD_receptor"/>
    <property type="match status" value="1"/>
</dbReference>
<dbReference type="PANTHER" id="PTHR42643">
    <property type="entry name" value="IONOTROPIC RECEPTOR 20A-RELATED"/>
    <property type="match status" value="1"/>
</dbReference>
<evidence type="ECO:0000256" key="6">
    <source>
        <dbReference type="ARBA" id="ARBA00023136"/>
    </source>
</evidence>
<evidence type="ECO:0000259" key="11">
    <source>
        <dbReference type="Pfam" id="PF24061"/>
    </source>
</evidence>
<dbReference type="AlphaFoldDB" id="A0A9J6CHV9"/>
<dbReference type="Pfam" id="PF00060">
    <property type="entry name" value="Lig_chan"/>
    <property type="match status" value="1"/>
</dbReference>
<evidence type="ECO:0000256" key="5">
    <source>
        <dbReference type="ARBA" id="ARBA00022989"/>
    </source>
</evidence>
<keyword evidence="8" id="KW-0325">Glycoprotein</keyword>
<evidence type="ECO:0000256" key="1">
    <source>
        <dbReference type="ARBA" id="ARBA00004651"/>
    </source>
</evidence>
<feature type="domain" description="Ionotropic glutamate receptor C-terminal" evidence="10">
    <location>
        <begin position="326"/>
        <end position="575"/>
    </location>
</feature>
<dbReference type="GO" id="GO:0050906">
    <property type="term" value="P:detection of stimulus involved in sensory perception"/>
    <property type="evidence" value="ECO:0007669"/>
    <property type="project" value="UniProtKB-ARBA"/>
</dbReference>
<evidence type="ECO:0000313" key="12">
    <source>
        <dbReference type="EMBL" id="KAG5681331.1"/>
    </source>
</evidence>
<dbReference type="PANTHER" id="PTHR42643:SF30">
    <property type="entry name" value="IONOTROPIC RECEPTOR 40A-RELATED"/>
    <property type="match status" value="1"/>
</dbReference>
<evidence type="ECO:0000256" key="3">
    <source>
        <dbReference type="ARBA" id="ARBA00022475"/>
    </source>
</evidence>
<organism evidence="12 13">
    <name type="scientific">Polypedilum vanderplanki</name>
    <name type="common">Sleeping chironomid midge</name>
    <dbReference type="NCBI Taxonomy" id="319348"/>
    <lineage>
        <taxon>Eukaryota</taxon>
        <taxon>Metazoa</taxon>
        <taxon>Ecdysozoa</taxon>
        <taxon>Arthropoda</taxon>
        <taxon>Hexapoda</taxon>
        <taxon>Insecta</taxon>
        <taxon>Pterygota</taxon>
        <taxon>Neoptera</taxon>
        <taxon>Endopterygota</taxon>
        <taxon>Diptera</taxon>
        <taxon>Nematocera</taxon>
        <taxon>Chironomoidea</taxon>
        <taxon>Chironomidae</taxon>
        <taxon>Chironominae</taxon>
        <taxon>Polypedilum</taxon>
        <taxon>Polypedilum</taxon>
    </lineage>
</organism>
<accession>A0A9J6CHV9</accession>
<keyword evidence="3" id="KW-1003">Cell membrane</keyword>
<dbReference type="EMBL" id="JADBJN010000001">
    <property type="protein sequence ID" value="KAG5681331.1"/>
    <property type="molecule type" value="Genomic_DNA"/>
</dbReference>
<feature type="transmembrane region" description="Helical" evidence="9">
    <location>
        <begin position="324"/>
        <end position="348"/>
    </location>
</feature>
<name>A0A9J6CHV9_POLVA</name>
<keyword evidence="13" id="KW-1185">Reference proteome</keyword>
<evidence type="ECO:0000256" key="4">
    <source>
        <dbReference type="ARBA" id="ARBA00022692"/>
    </source>
</evidence>
<keyword evidence="7" id="KW-0675">Receptor</keyword>
<evidence type="ECO:0000256" key="7">
    <source>
        <dbReference type="ARBA" id="ARBA00023170"/>
    </source>
</evidence>
<evidence type="ECO:0000256" key="2">
    <source>
        <dbReference type="ARBA" id="ARBA00008685"/>
    </source>
</evidence>
<keyword evidence="5 9" id="KW-1133">Transmembrane helix</keyword>
<dbReference type="Gene3D" id="3.40.190.10">
    <property type="entry name" value="Periplasmic binding protein-like II"/>
    <property type="match status" value="1"/>
</dbReference>
<evidence type="ECO:0000313" key="13">
    <source>
        <dbReference type="Proteomes" id="UP001107558"/>
    </source>
</evidence>
<dbReference type="InterPro" id="IPR001320">
    <property type="entry name" value="Iontro_rcpt_C"/>
</dbReference>
<dbReference type="Proteomes" id="UP001107558">
    <property type="component" value="Chromosome 1"/>
</dbReference>
<gene>
    <name evidence="12" type="ORF">PVAND_010777</name>
</gene>
<dbReference type="Gene3D" id="1.10.287.70">
    <property type="match status" value="1"/>
</dbReference>
<evidence type="ECO:0000256" key="9">
    <source>
        <dbReference type="SAM" id="Phobius"/>
    </source>
</evidence>
<feature type="domain" description="Putative ionotropic receptor ligand binding" evidence="11">
    <location>
        <begin position="15"/>
        <end position="201"/>
    </location>
</feature>
<feature type="transmembrane region" description="Helical" evidence="9">
    <location>
        <begin position="564"/>
        <end position="584"/>
    </location>
</feature>
<comment type="caution">
    <text evidence="12">The sequence shown here is derived from an EMBL/GenBank/DDBJ whole genome shotgun (WGS) entry which is preliminary data.</text>
</comment>
<dbReference type="InterPro" id="IPR056198">
    <property type="entry name" value="LBD_receptor"/>
</dbReference>
<feature type="transmembrane region" description="Helical" evidence="9">
    <location>
        <begin position="384"/>
        <end position="411"/>
    </location>
</feature>
<dbReference type="OrthoDB" id="8050636at2759"/>